<dbReference type="PANTHER" id="PTHR47505:SF1">
    <property type="entry name" value="DNA UTILIZATION PROTEIN YHGH"/>
    <property type="match status" value="1"/>
</dbReference>
<evidence type="ECO:0000259" key="2">
    <source>
        <dbReference type="Pfam" id="PF00156"/>
    </source>
</evidence>
<dbReference type="InterPro" id="IPR000836">
    <property type="entry name" value="PRTase_dom"/>
</dbReference>
<evidence type="ECO:0000313" key="3">
    <source>
        <dbReference type="EMBL" id="KRN59545.1"/>
    </source>
</evidence>
<dbReference type="Pfam" id="PF00156">
    <property type="entry name" value="Pribosyltran"/>
    <property type="match status" value="1"/>
</dbReference>
<gene>
    <name evidence="3" type="ORF">IV45_GL001293</name>
</gene>
<comment type="similarity">
    <text evidence="1">Belongs to the ComF/GntX family.</text>
</comment>
<dbReference type="CDD" id="cd06223">
    <property type="entry name" value="PRTases_typeI"/>
    <property type="match status" value="1"/>
</dbReference>
<evidence type="ECO:0000313" key="4">
    <source>
        <dbReference type="Proteomes" id="UP000050934"/>
    </source>
</evidence>
<dbReference type="EMBL" id="JQBW01000004">
    <property type="protein sequence ID" value="KRN59545.1"/>
    <property type="molecule type" value="Genomic_DNA"/>
</dbReference>
<reference evidence="3 4" key="1">
    <citation type="journal article" date="2015" name="Genome Announc.">
        <title>Expanding the biotechnology potential of lactobacilli through comparative genomics of 213 strains and associated genera.</title>
        <authorList>
            <person name="Sun Z."/>
            <person name="Harris H.M."/>
            <person name="McCann A."/>
            <person name="Guo C."/>
            <person name="Argimon S."/>
            <person name="Zhang W."/>
            <person name="Yang X."/>
            <person name="Jeffery I.B."/>
            <person name="Cooney J.C."/>
            <person name="Kagawa T.F."/>
            <person name="Liu W."/>
            <person name="Song Y."/>
            <person name="Salvetti E."/>
            <person name="Wrobel A."/>
            <person name="Rasinkangas P."/>
            <person name="Parkhill J."/>
            <person name="Rea M.C."/>
            <person name="O'Sullivan O."/>
            <person name="Ritari J."/>
            <person name="Douillard F.P."/>
            <person name="Paul Ross R."/>
            <person name="Yang R."/>
            <person name="Briner A.E."/>
            <person name="Felis G.E."/>
            <person name="de Vos W.M."/>
            <person name="Barrangou R."/>
            <person name="Klaenhammer T.R."/>
            <person name="Caufield P.W."/>
            <person name="Cui Y."/>
            <person name="Zhang H."/>
            <person name="O'Toole P.W."/>
        </authorList>
    </citation>
    <scope>NUCLEOTIDE SEQUENCE [LARGE SCALE GENOMIC DNA]</scope>
    <source>
        <strain evidence="3 4">DSM 17896</strain>
    </source>
</reference>
<dbReference type="PATRIC" id="fig|396268.3.peg.1310"/>
<keyword evidence="4" id="KW-1185">Reference proteome</keyword>
<dbReference type="STRING" id="396268.IV45_GL001293"/>
<dbReference type="SUPFAM" id="SSF53271">
    <property type="entry name" value="PRTase-like"/>
    <property type="match status" value="1"/>
</dbReference>
<dbReference type="InterPro" id="IPR029057">
    <property type="entry name" value="PRTase-like"/>
</dbReference>
<evidence type="ECO:0000256" key="1">
    <source>
        <dbReference type="ARBA" id="ARBA00008007"/>
    </source>
</evidence>
<sequence length="153" mass="17489">MLHNRCLYHYNQAMKEFMHRYKFVGDYRLRAVFHAEMQSFIDRQQYDYLVPIPVTQETMATRGFNQTAGLIDGYDGHLLLTRAVEKGVPQSAKSREQRLQTPQPFKLQPDVSLDHRRILLVDDIYTTGRTLYHAATLLKAAGAASVSSLTLSG</sequence>
<dbReference type="Proteomes" id="UP000050934">
    <property type="component" value="Unassembled WGS sequence"/>
</dbReference>
<dbReference type="PANTHER" id="PTHR47505">
    <property type="entry name" value="DNA UTILIZATION PROTEIN YHGH"/>
    <property type="match status" value="1"/>
</dbReference>
<accession>A0A0R2I2Q8</accession>
<proteinExistence type="inferred from homology"/>
<comment type="caution">
    <text evidence="3">The sequence shown here is derived from an EMBL/GenBank/DDBJ whole genome shotgun (WGS) entry which is preliminary data.</text>
</comment>
<protein>
    <submittedName>
        <fullName evidence="3">Competence protein</fullName>
    </submittedName>
</protein>
<dbReference type="Gene3D" id="3.40.50.2020">
    <property type="match status" value="1"/>
</dbReference>
<feature type="domain" description="Phosphoribosyltransferase" evidence="2">
    <location>
        <begin position="108"/>
        <end position="151"/>
    </location>
</feature>
<dbReference type="AlphaFoldDB" id="A0A0R2I2Q8"/>
<dbReference type="InterPro" id="IPR051910">
    <property type="entry name" value="ComF/GntX_DNA_util-trans"/>
</dbReference>
<name>A0A0R2I2Q8_9LACO</name>
<organism evidence="3 4">
    <name type="scientific">Limosilactobacillus secaliphilus</name>
    <dbReference type="NCBI Taxonomy" id="396268"/>
    <lineage>
        <taxon>Bacteria</taxon>
        <taxon>Bacillati</taxon>
        <taxon>Bacillota</taxon>
        <taxon>Bacilli</taxon>
        <taxon>Lactobacillales</taxon>
        <taxon>Lactobacillaceae</taxon>
        <taxon>Limosilactobacillus</taxon>
    </lineage>
</organism>